<keyword evidence="3" id="KW-1185">Reference proteome</keyword>
<name>A0A2W1BVZ8_HELAM</name>
<gene>
    <name evidence="2" type="primary">HaOG202974</name>
    <name evidence="2" type="ORF">B5X24_HaOG202974</name>
</gene>
<feature type="compositionally biased region" description="Polar residues" evidence="1">
    <location>
        <begin position="1"/>
        <end position="15"/>
    </location>
</feature>
<protein>
    <submittedName>
        <fullName evidence="2">Uncharacterized protein</fullName>
    </submittedName>
</protein>
<evidence type="ECO:0000256" key="1">
    <source>
        <dbReference type="SAM" id="MobiDB-lite"/>
    </source>
</evidence>
<organism evidence="2 3">
    <name type="scientific">Helicoverpa armigera</name>
    <name type="common">Cotton bollworm</name>
    <name type="synonym">Heliothis armigera</name>
    <dbReference type="NCBI Taxonomy" id="29058"/>
    <lineage>
        <taxon>Eukaryota</taxon>
        <taxon>Metazoa</taxon>
        <taxon>Ecdysozoa</taxon>
        <taxon>Arthropoda</taxon>
        <taxon>Hexapoda</taxon>
        <taxon>Insecta</taxon>
        <taxon>Pterygota</taxon>
        <taxon>Neoptera</taxon>
        <taxon>Endopterygota</taxon>
        <taxon>Lepidoptera</taxon>
        <taxon>Glossata</taxon>
        <taxon>Ditrysia</taxon>
        <taxon>Noctuoidea</taxon>
        <taxon>Noctuidae</taxon>
        <taxon>Heliothinae</taxon>
        <taxon>Helicoverpa</taxon>
    </lineage>
</organism>
<accession>A0A2W1BVZ8</accession>
<sequence length="80" mass="9109">MFANIMRSSSFNTFETNKRKRDSPDFVLITSTVSPPMTSTHMASFQKPSALPRLYLYLTTQSGVLAAKKFVTKKVNRFEI</sequence>
<evidence type="ECO:0000313" key="2">
    <source>
        <dbReference type="EMBL" id="PZC77784.1"/>
    </source>
</evidence>
<dbReference type="Proteomes" id="UP000249218">
    <property type="component" value="Unassembled WGS sequence"/>
</dbReference>
<dbReference type="AlphaFoldDB" id="A0A2W1BVZ8"/>
<feature type="region of interest" description="Disordered" evidence="1">
    <location>
        <begin position="1"/>
        <end position="21"/>
    </location>
</feature>
<proteinExistence type="predicted"/>
<dbReference type="EMBL" id="KZ149919">
    <property type="protein sequence ID" value="PZC77784.1"/>
    <property type="molecule type" value="Genomic_DNA"/>
</dbReference>
<reference evidence="2 3" key="1">
    <citation type="journal article" date="2017" name="BMC Biol.">
        <title>Genomic innovations, transcriptional plasticity and gene loss underlying the evolution and divergence of two highly polyphagous and invasive Helicoverpa pest species.</title>
        <authorList>
            <person name="Pearce S.L."/>
            <person name="Clarke D.F."/>
            <person name="East P.D."/>
            <person name="Elfekih S."/>
            <person name="Gordon K.H."/>
            <person name="Jermiin L.S."/>
            <person name="McGaughran A."/>
            <person name="Oakeshott J.G."/>
            <person name="Papanikolaou A."/>
            <person name="Perera O.P."/>
            <person name="Rane R.V."/>
            <person name="Richards S."/>
            <person name="Tay W.T."/>
            <person name="Walsh T.K."/>
            <person name="Anderson A."/>
            <person name="Anderson C.J."/>
            <person name="Asgari S."/>
            <person name="Board P.G."/>
            <person name="Bretschneider A."/>
            <person name="Campbell P.M."/>
            <person name="Chertemps T."/>
            <person name="Christeller J.T."/>
            <person name="Coppin C.W."/>
            <person name="Downes S.J."/>
            <person name="Duan G."/>
            <person name="Farnsworth C.A."/>
            <person name="Good R.T."/>
            <person name="Han L.B."/>
            <person name="Han Y.C."/>
            <person name="Hatje K."/>
            <person name="Horne I."/>
            <person name="Huang Y.P."/>
            <person name="Hughes D.S."/>
            <person name="Jacquin-Joly E."/>
            <person name="James W."/>
            <person name="Jhangiani S."/>
            <person name="Kollmar M."/>
            <person name="Kuwar S.S."/>
            <person name="Li S."/>
            <person name="Liu N.Y."/>
            <person name="Maibeche M.T."/>
            <person name="Miller J.R."/>
            <person name="Montagne N."/>
            <person name="Perry T."/>
            <person name="Qu J."/>
            <person name="Song S.V."/>
            <person name="Sutton G.G."/>
            <person name="Vogel H."/>
            <person name="Walenz B.P."/>
            <person name="Xu W."/>
            <person name="Zhang H.J."/>
            <person name="Zou Z."/>
            <person name="Batterham P."/>
            <person name="Edwards O.R."/>
            <person name="Feyereisen R."/>
            <person name="Gibbs R.A."/>
            <person name="Heckel D.G."/>
            <person name="McGrath A."/>
            <person name="Robin C."/>
            <person name="Scherer S.E."/>
            <person name="Worley K.C."/>
            <person name="Wu Y.D."/>
        </authorList>
    </citation>
    <scope>NUCLEOTIDE SEQUENCE [LARGE SCALE GENOMIC DNA]</scope>
    <source>
        <strain evidence="2">Harm_GR_Male_#8</strain>
        <tissue evidence="2">Whole organism</tissue>
    </source>
</reference>
<evidence type="ECO:0000313" key="3">
    <source>
        <dbReference type="Proteomes" id="UP000249218"/>
    </source>
</evidence>